<evidence type="ECO:0000256" key="5">
    <source>
        <dbReference type="PIRNR" id="PIRNR000477"/>
    </source>
</evidence>
<dbReference type="EMBL" id="BSDR01000001">
    <property type="protein sequence ID" value="GLI35790.1"/>
    <property type="molecule type" value="Genomic_DNA"/>
</dbReference>
<proteinExistence type="inferred from homology"/>
<gene>
    <name evidence="7" type="primary">deoD</name>
    <name evidence="7" type="ORF">DAMNIGENAA_32230</name>
</gene>
<dbReference type="GO" id="GO:0004731">
    <property type="term" value="F:purine-nucleoside phosphorylase activity"/>
    <property type="evidence" value="ECO:0007669"/>
    <property type="project" value="UniProtKB-EC"/>
</dbReference>
<name>A0A9W6LA51_9BACT</name>
<evidence type="ECO:0000256" key="4">
    <source>
        <dbReference type="ARBA" id="ARBA00022679"/>
    </source>
</evidence>
<evidence type="ECO:0000313" key="8">
    <source>
        <dbReference type="Proteomes" id="UP001144372"/>
    </source>
</evidence>
<evidence type="ECO:0000256" key="1">
    <source>
        <dbReference type="ARBA" id="ARBA00005058"/>
    </source>
</evidence>
<dbReference type="PANTHER" id="PTHR11904:SF9">
    <property type="entry name" value="PURINE NUCLEOSIDE PHOSPHORYLASE-RELATED"/>
    <property type="match status" value="1"/>
</dbReference>
<comment type="function">
    <text evidence="5">The purine nucleoside phosphorylases catalyze the phosphorolytic breakdown of the N-glycosidic bond in the beta-(deoxy)ribonucleoside molecules, with the formation of the corresponding free purine bases and pentose-1-phosphate.</text>
</comment>
<dbReference type="GO" id="GO:0009116">
    <property type="term" value="P:nucleoside metabolic process"/>
    <property type="evidence" value="ECO:0007669"/>
    <property type="project" value="InterPro"/>
</dbReference>
<dbReference type="InterPro" id="IPR011268">
    <property type="entry name" value="Purine_phosphorylase"/>
</dbReference>
<evidence type="ECO:0000256" key="2">
    <source>
        <dbReference type="ARBA" id="ARBA00006751"/>
    </source>
</evidence>
<comment type="caution">
    <text evidence="7">The sequence shown here is derived from an EMBL/GenBank/DDBJ whole genome shotgun (WGS) entry which is preliminary data.</text>
</comment>
<dbReference type="PIRSF" id="PIRSF000477">
    <property type="entry name" value="PurNPase"/>
    <property type="match status" value="1"/>
</dbReference>
<dbReference type="NCBIfam" id="NF006054">
    <property type="entry name" value="PRK08202.1"/>
    <property type="match status" value="1"/>
</dbReference>
<dbReference type="NCBIfam" id="TIGR01700">
    <property type="entry name" value="PNPH"/>
    <property type="match status" value="1"/>
</dbReference>
<keyword evidence="3 5" id="KW-0328">Glycosyltransferase</keyword>
<dbReference type="Gene3D" id="3.40.50.1580">
    <property type="entry name" value="Nucleoside phosphorylase domain"/>
    <property type="match status" value="1"/>
</dbReference>
<evidence type="ECO:0000259" key="6">
    <source>
        <dbReference type="Pfam" id="PF01048"/>
    </source>
</evidence>
<protein>
    <recommendedName>
        <fullName evidence="5">Purine nucleoside phosphorylase</fullName>
        <ecNumber evidence="5">2.4.2.1</ecNumber>
    </recommendedName>
    <alternativeName>
        <fullName evidence="5">Inosine-guanosine phosphorylase</fullName>
    </alternativeName>
</protein>
<dbReference type="EC" id="2.4.2.1" evidence="5"/>
<dbReference type="InterPro" id="IPR000845">
    <property type="entry name" value="Nucleoside_phosphorylase_d"/>
</dbReference>
<keyword evidence="8" id="KW-1185">Reference proteome</keyword>
<comment type="similarity">
    <text evidence="2 5">Belongs to the PNP/MTAP phosphorylase family.</text>
</comment>
<dbReference type="RefSeq" id="WP_281795829.1">
    <property type="nucleotide sequence ID" value="NZ_BSDR01000001.1"/>
</dbReference>
<reference evidence="7" key="1">
    <citation type="submission" date="2022-12" db="EMBL/GenBank/DDBJ databases">
        <title>Reference genome sequencing for broad-spectrum identification of bacterial and archaeal isolates by mass spectrometry.</title>
        <authorList>
            <person name="Sekiguchi Y."/>
            <person name="Tourlousse D.M."/>
        </authorList>
    </citation>
    <scope>NUCLEOTIDE SEQUENCE</scope>
    <source>
        <strain evidence="7">ASRB1</strain>
    </source>
</reference>
<dbReference type="Pfam" id="PF01048">
    <property type="entry name" value="PNP_UDP_1"/>
    <property type="match status" value="1"/>
</dbReference>
<keyword evidence="4 5" id="KW-0808">Transferase</keyword>
<accession>A0A9W6LA51</accession>
<comment type="pathway">
    <text evidence="1 5">Purine metabolism; purine nucleoside salvage.</text>
</comment>
<dbReference type="GO" id="GO:0005737">
    <property type="term" value="C:cytoplasm"/>
    <property type="evidence" value="ECO:0007669"/>
    <property type="project" value="TreeGrafter"/>
</dbReference>
<dbReference type="InterPro" id="IPR035994">
    <property type="entry name" value="Nucleoside_phosphorylase_sf"/>
</dbReference>
<dbReference type="AlphaFoldDB" id="A0A9W6LA51"/>
<dbReference type="SUPFAM" id="SSF53167">
    <property type="entry name" value="Purine and uridine phosphorylases"/>
    <property type="match status" value="1"/>
</dbReference>
<evidence type="ECO:0000313" key="7">
    <source>
        <dbReference type="EMBL" id="GLI35790.1"/>
    </source>
</evidence>
<sequence>MELFCKQVEEAAAFIGAHLDIRPKIGLILGTGLGGIVDAMDKSAVFPYGEIPHYPVSTVTSHEGRLICGSWAGKPILVMQGRFHLYEGYTARQISFPIRVMQTLGMDTLILSNAAGGLNPQFSAGDLMLITDHINLTGHNPLAGPNVDRWGDRFPDMTEPYCRRLQALALRTALAERILLHRGVYVGVLGPSLETAAETRFLRAMGADAVGMSTIMEVITAVHAGLKVLGISVITNVNLPDAYQPAPLDKIIATAERAGSKLVQLLAKVLEQL</sequence>
<dbReference type="Proteomes" id="UP001144372">
    <property type="component" value="Unassembled WGS sequence"/>
</dbReference>
<dbReference type="CDD" id="cd09009">
    <property type="entry name" value="PNP-EcPNPII_like"/>
    <property type="match status" value="1"/>
</dbReference>
<dbReference type="NCBIfam" id="TIGR01697">
    <property type="entry name" value="PNPH-PUNA-XAPA"/>
    <property type="match status" value="1"/>
</dbReference>
<dbReference type="PANTHER" id="PTHR11904">
    <property type="entry name" value="METHYLTHIOADENOSINE/PURINE NUCLEOSIDE PHOSPHORYLASE"/>
    <property type="match status" value="1"/>
</dbReference>
<evidence type="ECO:0000256" key="3">
    <source>
        <dbReference type="ARBA" id="ARBA00022676"/>
    </source>
</evidence>
<feature type="domain" description="Nucleoside phosphorylase" evidence="6">
    <location>
        <begin position="24"/>
        <end position="271"/>
    </location>
</feature>
<organism evidence="7 8">
    <name type="scientific">Desulforhabdus amnigena</name>
    <dbReference type="NCBI Taxonomy" id="40218"/>
    <lineage>
        <taxon>Bacteria</taxon>
        <taxon>Pseudomonadati</taxon>
        <taxon>Thermodesulfobacteriota</taxon>
        <taxon>Syntrophobacteria</taxon>
        <taxon>Syntrophobacterales</taxon>
        <taxon>Syntrophobacteraceae</taxon>
        <taxon>Desulforhabdus</taxon>
    </lineage>
</organism>
<dbReference type="InterPro" id="IPR011270">
    <property type="entry name" value="Pur_Nuc_Pase_Ino/Guo-sp"/>
</dbReference>